<dbReference type="Proteomes" id="UP000256805">
    <property type="component" value="Unassembled WGS sequence"/>
</dbReference>
<name>A0A375J3Q4_9BURK</name>
<sequence>MVRDTFAVGMDGSTSRGAVLEHWEMVRRYMEEGPHSLPFPRLGMWSVPAGKSRR</sequence>
<accession>A0A375J3Q4</accession>
<gene>
    <name evidence="1" type="ORF">CBM2634_B120038</name>
</gene>
<reference evidence="1 2" key="1">
    <citation type="submission" date="2018-01" db="EMBL/GenBank/DDBJ databases">
        <authorList>
            <person name="Gaut B.S."/>
            <person name="Morton B.R."/>
            <person name="Clegg M.T."/>
            <person name="Duvall M.R."/>
        </authorList>
    </citation>
    <scope>NUCLEOTIDE SEQUENCE [LARGE SCALE GENOMIC DNA]</scope>
    <source>
        <strain evidence="1">Cupriavidus taiwanensis cmp 52</strain>
    </source>
</reference>
<dbReference type="AlphaFoldDB" id="A0A375J3Q4"/>
<dbReference type="EMBL" id="OVTA01000035">
    <property type="protein sequence ID" value="SPR99828.1"/>
    <property type="molecule type" value="Genomic_DNA"/>
</dbReference>
<organism evidence="1 2">
    <name type="scientific">Cupriavidus taiwanensis</name>
    <dbReference type="NCBI Taxonomy" id="164546"/>
    <lineage>
        <taxon>Bacteria</taxon>
        <taxon>Pseudomonadati</taxon>
        <taxon>Pseudomonadota</taxon>
        <taxon>Betaproteobacteria</taxon>
        <taxon>Burkholderiales</taxon>
        <taxon>Burkholderiaceae</taxon>
        <taxon>Cupriavidus</taxon>
    </lineage>
</organism>
<evidence type="ECO:0000313" key="2">
    <source>
        <dbReference type="Proteomes" id="UP000256805"/>
    </source>
</evidence>
<protein>
    <submittedName>
        <fullName evidence="1">Uncharacterized protein</fullName>
    </submittedName>
</protein>
<proteinExistence type="predicted"/>
<dbReference type="RefSeq" id="WP_181925856.1">
    <property type="nucleotide sequence ID" value="NZ_LS483234.1"/>
</dbReference>
<evidence type="ECO:0000313" key="1">
    <source>
        <dbReference type="EMBL" id="SPR99828.1"/>
    </source>
</evidence>